<name>A0A423U2D1_PENVA</name>
<dbReference type="STRING" id="6689.A0A423U2D1"/>
<dbReference type="GO" id="GO:0030866">
    <property type="term" value="P:cortical actin cytoskeleton organization"/>
    <property type="evidence" value="ECO:0007669"/>
    <property type="project" value="TreeGrafter"/>
</dbReference>
<proteinExistence type="inferred from homology"/>
<dbReference type="OrthoDB" id="548214at2759"/>
<dbReference type="InterPro" id="IPR019137">
    <property type="entry name" value="Nck-associated_protein-1"/>
</dbReference>
<evidence type="ECO:0000313" key="3">
    <source>
        <dbReference type="Proteomes" id="UP000283509"/>
    </source>
</evidence>
<dbReference type="Pfam" id="PF09735">
    <property type="entry name" value="Nckap1"/>
    <property type="match status" value="1"/>
</dbReference>
<evidence type="ECO:0000256" key="1">
    <source>
        <dbReference type="ARBA" id="ARBA00037947"/>
    </source>
</evidence>
<reference evidence="2 3" key="1">
    <citation type="submission" date="2018-04" db="EMBL/GenBank/DDBJ databases">
        <authorList>
            <person name="Zhang X."/>
            <person name="Yuan J."/>
            <person name="Li F."/>
            <person name="Xiang J."/>
        </authorList>
    </citation>
    <scope>NUCLEOTIDE SEQUENCE [LARGE SCALE GENOMIC DNA]</scope>
    <source>
        <tissue evidence="2">Muscle</tissue>
    </source>
</reference>
<accession>A0A423U2D1</accession>
<dbReference type="GO" id="GO:0031209">
    <property type="term" value="C:SCAR complex"/>
    <property type="evidence" value="ECO:0007669"/>
    <property type="project" value="TreeGrafter"/>
</dbReference>
<evidence type="ECO:0000313" key="2">
    <source>
        <dbReference type="EMBL" id="ROT82854.1"/>
    </source>
</evidence>
<comment type="similarity">
    <text evidence="1">Belongs to the HEM-1/HEM-2 family.</text>
</comment>
<comment type="caution">
    <text evidence="2">The sequence shown here is derived from an EMBL/GenBank/DDBJ whole genome shotgun (WGS) entry which is preliminary data.</text>
</comment>
<protein>
    <submittedName>
        <fullName evidence="2">Putative membrane-associated protein Hem-like</fullName>
    </submittedName>
</protein>
<dbReference type="PANTHER" id="PTHR12093">
    <property type="entry name" value="NCK-ASSOCIATED PROTEIN 1"/>
    <property type="match status" value="1"/>
</dbReference>
<dbReference type="GO" id="GO:0016477">
    <property type="term" value="P:cell migration"/>
    <property type="evidence" value="ECO:0007669"/>
    <property type="project" value="TreeGrafter"/>
</dbReference>
<sequence length="475" mass="53959">MAHPPDIRTSPSSALASGEGFVSACGDAKSKPAFLSDKSLESCIKHIVRKFPNIDSKSLQALTNVRTDIMKSLSLYYYTFVDLLDLKDHVSELLTIMDALAMADSLDINVSYDLTKGYLDLVTNYVTLMILLSRVEDRKAVLGLFNAAHEMVNNQGDPSFPRLGQMIMDYETPLRKLNEEFVPHGKLLSVALSSLWVLYPRRNLRADQWRAAQMLSLVSTPSQLLNPAQTDVMPCEYLSLDTMERWIILGYMLIPQTLQKQAALECWAQALQTGWVITLFRDEVLHPHSYIQSYLETKKELSKRTSDVKESYSHAVTHAPLMHRERRKYLRTALKELALILTDQPGLLGPKALFVFMGLSFARDEVLWLLRHHENPPLQKVKGKTADDLVLQRYYIQYLCGYDAIALNQLIQSLQNLPEDESVILSSMCNEIGNLSVKQEEGATFDFRGIRLDWFRLQAYPHQIAQDCISKITGN</sequence>
<reference evidence="2 3" key="2">
    <citation type="submission" date="2019-01" db="EMBL/GenBank/DDBJ databases">
        <title>The decoding of complex shrimp genome reveals the adaptation for benthos swimmer, frequently molting mechanism and breeding impact on genome.</title>
        <authorList>
            <person name="Sun Y."/>
            <person name="Gao Y."/>
            <person name="Yu Y."/>
        </authorList>
    </citation>
    <scope>NUCLEOTIDE SEQUENCE [LARGE SCALE GENOMIC DNA]</scope>
    <source>
        <tissue evidence="2">Muscle</tissue>
    </source>
</reference>
<dbReference type="EMBL" id="QCYY01000767">
    <property type="protein sequence ID" value="ROT82854.1"/>
    <property type="molecule type" value="Genomic_DNA"/>
</dbReference>
<dbReference type="Proteomes" id="UP000283509">
    <property type="component" value="Unassembled WGS sequence"/>
</dbReference>
<dbReference type="GO" id="GO:0048812">
    <property type="term" value="P:neuron projection morphogenesis"/>
    <property type="evidence" value="ECO:0007669"/>
    <property type="project" value="TreeGrafter"/>
</dbReference>
<dbReference type="AlphaFoldDB" id="A0A423U2D1"/>
<gene>
    <name evidence="2" type="ORF">C7M84_023972</name>
</gene>
<organism evidence="2 3">
    <name type="scientific">Penaeus vannamei</name>
    <name type="common">Whiteleg shrimp</name>
    <name type="synonym">Litopenaeus vannamei</name>
    <dbReference type="NCBI Taxonomy" id="6689"/>
    <lineage>
        <taxon>Eukaryota</taxon>
        <taxon>Metazoa</taxon>
        <taxon>Ecdysozoa</taxon>
        <taxon>Arthropoda</taxon>
        <taxon>Crustacea</taxon>
        <taxon>Multicrustacea</taxon>
        <taxon>Malacostraca</taxon>
        <taxon>Eumalacostraca</taxon>
        <taxon>Eucarida</taxon>
        <taxon>Decapoda</taxon>
        <taxon>Dendrobranchiata</taxon>
        <taxon>Penaeoidea</taxon>
        <taxon>Penaeidae</taxon>
        <taxon>Penaeus</taxon>
    </lineage>
</organism>
<dbReference type="PANTHER" id="PTHR12093:SF10">
    <property type="entry name" value="MEMBRANE-ASSOCIATED PROTEIN HEM"/>
    <property type="match status" value="1"/>
</dbReference>
<dbReference type="GO" id="GO:0030031">
    <property type="term" value="P:cell projection assembly"/>
    <property type="evidence" value="ECO:0007669"/>
    <property type="project" value="TreeGrafter"/>
</dbReference>
<keyword evidence="3" id="KW-1185">Reference proteome</keyword>